<feature type="domain" description="ABC transporter" evidence="5">
    <location>
        <begin position="2"/>
        <end position="232"/>
    </location>
</feature>
<dbReference type="GO" id="GO:0005524">
    <property type="term" value="F:ATP binding"/>
    <property type="evidence" value="ECO:0007669"/>
    <property type="project" value="UniProtKB-KW"/>
</dbReference>
<evidence type="ECO:0000313" key="6">
    <source>
        <dbReference type="EMBL" id="ASV73755.1"/>
    </source>
</evidence>
<evidence type="ECO:0000256" key="2">
    <source>
        <dbReference type="ARBA" id="ARBA00022448"/>
    </source>
</evidence>
<dbReference type="CDD" id="cd03230">
    <property type="entry name" value="ABC_DR_subfamily_A"/>
    <property type="match status" value="1"/>
</dbReference>
<dbReference type="OrthoDB" id="9775135at2"/>
<dbReference type="AlphaFoldDB" id="A0A286RCS1"/>
<reference evidence="6 7" key="1">
    <citation type="journal article" name="Front. Microbiol.">
        <title>Sugar Metabolism of the First Thermophilic Planctomycete Thermogutta terrifontis: Comparative Genomic and Transcriptomic Approaches.</title>
        <authorList>
            <person name="Elcheninov A.G."/>
            <person name="Menzel P."/>
            <person name="Gudbergsdottir S.R."/>
            <person name="Slesarev A.I."/>
            <person name="Kadnikov V.V."/>
            <person name="Krogh A."/>
            <person name="Bonch-Osmolovskaya E.A."/>
            <person name="Peng X."/>
            <person name="Kublanov I.V."/>
        </authorList>
    </citation>
    <scope>NUCLEOTIDE SEQUENCE [LARGE SCALE GENOMIC DNA]</scope>
    <source>
        <strain evidence="6 7">R1</strain>
    </source>
</reference>
<dbReference type="Pfam" id="PF00005">
    <property type="entry name" value="ABC_tran"/>
    <property type="match status" value="1"/>
</dbReference>
<dbReference type="SUPFAM" id="SSF52540">
    <property type="entry name" value="P-loop containing nucleoside triphosphate hydrolases"/>
    <property type="match status" value="1"/>
</dbReference>
<dbReference type="Gene3D" id="3.40.50.300">
    <property type="entry name" value="P-loop containing nucleotide triphosphate hydrolases"/>
    <property type="match status" value="1"/>
</dbReference>
<organism evidence="6 7">
    <name type="scientific">Thermogutta terrifontis</name>
    <dbReference type="NCBI Taxonomy" id="1331910"/>
    <lineage>
        <taxon>Bacteria</taxon>
        <taxon>Pseudomonadati</taxon>
        <taxon>Planctomycetota</taxon>
        <taxon>Planctomycetia</taxon>
        <taxon>Pirellulales</taxon>
        <taxon>Thermoguttaceae</taxon>
        <taxon>Thermogutta</taxon>
    </lineage>
</organism>
<dbReference type="RefSeq" id="WP_095414268.1">
    <property type="nucleotide sequence ID" value="NZ_CP018477.1"/>
</dbReference>
<keyword evidence="4 6" id="KW-0067">ATP-binding</keyword>
<evidence type="ECO:0000256" key="4">
    <source>
        <dbReference type="ARBA" id="ARBA00022840"/>
    </source>
</evidence>
<dbReference type="GO" id="GO:0016887">
    <property type="term" value="F:ATP hydrolysis activity"/>
    <property type="evidence" value="ECO:0007669"/>
    <property type="project" value="InterPro"/>
</dbReference>
<dbReference type="InterPro" id="IPR025302">
    <property type="entry name" value="DrrA1/2-like_C"/>
</dbReference>
<name>A0A286RCS1_9BACT</name>
<dbReference type="InterPro" id="IPR027417">
    <property type="entry name" value="P-loop_NTPase"/>
</dbReference>
<keyword evidence="7" id="KW-1185">Reference proteome</keyword>
<evidence type="ECO:0000259" key="5">
    <source>
        <dbReference type="PROSITE" id="PS50893"/>
    </source>
</evidence>
<dbReference type="Proteomes" id="UP000215086">
    <property type="component" value="Chromosome"/>
</dbReference>
<dbReference type="EMBL" id="CP018477">
    <property type="protein sequence ID" value="ASV73755.1"/>
    <property type="molecule type" value="Genomic_DNA"/>
</dbReference>
<dbReference type="InterPro" id="IPR003593">
    <property type="entry name" value="AAA+_ATPase"/>
</dbReference>
<protein>
    <submittedName>
        <fullName evidence="6">ABC transporter, ATP-binding protein</fullName>
    </submittedName>
</protein>
<proteinExistence type="inferred from homology"/>
<keyword evidence="3" id="KW-0547">Nucleotide-binding</keyword>
<dbReference type="PANTHER" id="PTHR43335:SF3">
    <property type="entry name" value="ABC TRANSPORTER"/>
    <property type="match status" value="1"/>
</dbReference>
<gene>
    <name evidence="6" type="ORF">THTE_1153</name>
</gene>
<dbReference type="PROSITE" id="PS50893">
    <property type="entry name" value="ABC_TRANSPORTER_2"/>
    <property type="match status" value="1"/>
</dbReference>
<dbReference type="Pfam" id="PF13732">
    <property type="entry name" value="DrrA1-3_C"/>
    <property type="match status" value="1"/>
</dbReference>
<dbReference type="PANTHER" id="PTHR43335">
    <property type="entry name" value="ABC TRANSPORTER, ATP-BINDING PROTEIN"/>
    <property type="match status" value="1"/>
</dbReference>
<evidence type="ECO:0000256" key="1">
    <source>
        <dbReference type="ARBA" id="ARBA00005417"/>
    </source>
</evidence>
<dbReference type="InterPro" id="IPR003439">
    <property type="entry name" value="ABC_transporter-like_ATP-bd"/>
</dbReference>
<sequence length="318" mass="35811">MIELDRFTKKYGSFCAVDRVSFQVTPGEVFGFIGRNGAGKTTTIRFLATLIRATAGDGMIAGYSVTRQPREVRRHLGYVPDTFAEFPSFRVKGFLDFFARAYGVPRQIRRRRVEDLLERLGLAAYAKTDVRKLSRGLKQRLYLARALVHDPPVLILDEPTAGLDPVARMEFKSLLKEWAAEGKAILLSSHNLAELADMVTHVGIIERGRMVVSGTLREVLTKTDRRPRVRVHYLGAPDRLETTLRNLPQVRWSRTENGQVILELVESSQKGEVVFAQVLRTLVMAGIDVVEYQPLLPTLEELFMQATAGNALEESQRV</sequence>
<dbReference type="KEGG" id="ttf:THTE_1153"/>
<dbReference type="SMART" id="SM00382">
    <property type="entry name" value="AAA"/>
    <property type="match status" value="1"/>
</dbReference>
<evidence type="ECO:0000256" key="3">
    <source>
        <dbReference type="ARBA" id="ARBA00022741"/>
    </source>
</evidence>
<keyword evidence="2" id="KW-0813">Transport</keyword>
<comment type="similarity">
    <text evidence="1">Belongs to the ABC transporter superfamily.</text>
</comment>
<evidence type="ECO:0000313" key="7">
    <source>
        <dbReference type="Proteomes" id="UP000215086"/>
    </source>
</evidence>
<accession>A0A286RCS1</accession>